<protein>
    <submittedName>
        <fullName evidence="13">Site-2 protease family protein</fullName>
    </submittedName>
</protein>
<organism evidence="13 14">
    <name type="scientific">Berryella wangjianweii</name>
    <dbReference type="NCBI Taxonomy" id="2734634"/>
    <lineage>
        <taxon>Bacteria</taxon>
        <taxon>Bacillati</taxon>
        <taxon>Actinomycetota</taxon>
        <taxon>Coriobacteriia</taxon>
        <taxon>Eggerthellales</taxon>
        <taxon>Eggerthellaceae</taxon>
        <taxon>Berryella</taxon>
    </lineage>
</organism>
<evidence type="ECO:0000256" key="6">
    <source>
        <dbReference type="ARBA" id="ARBA00022692"/>
    </source>
</evidence>
<dbReference type="GO" id="GO:0005886">
    <property type="term" value="C:plasma membrane"/>
    <property type="evidence" value="ECO:0007669"/>
    <property type="project" value="UniProtKB-SubCell"/>
</dbReference>
<evidence type="ECO:0000256" key="5">
    <source>
        <dbReference type="ARBA" id="ARBA00022670"/>
    </source>
</evidence>
<keyword evidence="7" id="KW-0479">Metal-binding</keyword>
<evidence type="ECO:0000256" key="9">
    <source>
        <dbReference type="ARBA" id="ARBA00022833"/>
    </source>
</evidence>
<evidence type="ECO:0000256" key="1">
    <source>
        <dbReference type="ARBA" id="ARBA00001947"/>
    </source>
</evidence>
<evidence type="ECO:0000256" key="7">
    <source>
        <dbReference type="ARBA" id="ARBA00022723"/>
    </source>
</evidence>
<comment type="similarity">
    <text evidence="3">Belongs to the peptidase M50B family.</text>
</comment>
<evidence type="ECO:0000256" key="8">
    <source>
        <dbReference type="ARBA" id="ARBA00022801"/>
    </source>
</evidence>
<evidence type="ECO:0000313" key="14">
    <source>
        <dbReference type="Proteomes" id="UP000503297"/>
    </source>
</evidence>
<evidence type="ECO:0000256" key="2">
    <source>
        <dbReference type="ARBA" id="ARBA00004651"/>
    </source>
</evidence>
<reference evidence="14" key="1">
    <citation type="submission" date="2020-05" db="EMBL/GenBank/DDBJ databases">
        <title>Novel species in genus Nocardioides.</title>
        <authorList>
            <person name="Zhang G."/>
        </authorList>
    </citation>
    <scope>NUCLEOTIDE SEQUENCE [LARGE SCALE GENOMIC DNA]</scope>
    <source>
        <strain evidence="14">zg-1050</strain>
    </source>
</reference>
<dbReference type="InterPro" id="IPR052348">
    <property type="entry name" value="Metallopeptidase_M50B"/>
</dbReference>
<keyword evidence="11" id="KW-0482">Metalloprotease</keyword>
<proteinExistence type="inferred from homology"/>
<keyword evidence="12" id="KW-0472">Membrane</keyword>
<dbReference type="InterPro" id="IPR008915">
    <property type="entry name" value="Peptidase_M50"/>
</dbReference>
<keyword evidence="8" id="KW-0378">Hydrolase</keyword>
<gene>
    <name evidence="13" type="ORF">HLV38_00530</name>
</gene>
<dbReference type="CDD" id="cd06158">
    <property type="entry name" value="S2P-M50_like_1"/>
    <property type="match status" value="1"/>
</dbReference>
<comment type="cofactor">
    <cofactor evidence="1">
        <name>Zn(2+)</name>
        <dbReference type="ChEBI" id="CHEBI:29105"/>
    </cofactor>
</comment>
<dbReference type="PANTHER" id="PTHR35864:SF1">
    <property type="entry name" value="ZINC METALLOPROTEASE YWHC-RELATED"/>
    <property type="match status" value="1"/>
</dbReference>
<dbReference type="Pfam" id="PF02163">
    <property type="entry name" value="Peptidase_M50"/>
    <property type="match status" value="1"/>
</dbReference>
<dbReference type="KEGG" id="bwa:HLV38_00530"/>
<name>A0A6M8J254_9ACTN</name>
<keyword evidence="14" id="KW-1185">Reference proteome</keyword>
<dbReference type="RefSeq" id="WP_172165198.1">
    <property type="nucleotide sequence ID" value="NZ_CP053716.1"/>
</dbReference>
<dbReference type="GO" id="GO:0006508">
    <property type="term" value="P:proteolysis"/>
    <property type="evidence" value="ECO:0007669"/>
    <property type="project" value="UniProtKB-KW"/>
</dbReference>
<keyword evidence="10" id="KW-1133">Transmembrane helix</keyword>
<accession>A0A6M8J254</accession>
<evidence type="ECO:0000313" key="13">
    <source>
        <dbReference type="EMBL" id="QKF06773.1"/>
    </source>
</evidence>
<dbReference type="EMBL" id="CP053716">
    <property type="protein sequence ID" value="QKF06773.1"/>
    <property type="molecule type" value="Genomic_DNA"/>
</dbReference>
<evidence type="ECO:0000256" key="12">
    <source>
        <dbReference type="ARBA" id="ARBA00023136"/>
    </source>
</evidence>
<dbReference type="InterPro" id="IPR044537">
    <property type="entry name" value="Rip2-like"/>
</dbReference>
<dbReference type="PANTHER" id="PTHR35864">
    <property type="entry name" value="ZINC METALLOPROTEASE MJ0611-RELATED"/>
    <property type="match status" value="1"/>
</dbReference>
<keyword evidence="5 13" id="KW-0645">Protease</keyword>
<sequence>MSIPLIVCSVLSFIPAIVLHEMGHAFAAFKLGDPTAESRGRLSFNPVRHIDPFGTLILPGLLIAMGMPVFGYAKPVPYNPAYFKDPRRDDLIVGLAGPAANLAQALLAGGVAALIYLYAPLGQLLNDQLFSYFFTLFLPLYALINLNLMFFNLLPIPPLDGSSIFAVLIPERLLPRYYQIQGYAFPILIGVIVLGPRVLGFDPFGLYLDATAHNLWGLLFPYLR</sequence>
<evidence type="ECO:0000256" key="3">
    <source>
        <dbReference type="ARBA" id="ARBA00007931"/>
    </source>
</evidence>
<keyword evidence="6" id="KW-0812">Transmembrane</keyword>
<dbReference type="AlphaFoldDB" id="A0A6M8J254"/>
<keyword evidence="9" id="KW-0862">Zinc</keyword>
<dbReference type="GO" id="GO:0046872">
    <property type="term" value="F:metal ion binding"/>
    <property type="evidence" value="ECO:0007669"/>
    <property type="project" value="UniProtKB-KW"/>
</dbReference>
<comment type="subcellular location">
    <subcellularLocation>
        <location evidence="2">Cell membrane</location>
        <topology evidence="2">Multi-pass membrane protein</topology>
    </subcellularLocation>
</comment>
<evidence type="ECO:0000256" key="10">
    <source>
        <dbReference type="ARBA" id="ARBA00022989"/>
    </source>
</evidence>
<dbReference type="Proteomes" id="UP000503297">
    <property type="component" value="Chromosome"/>
</dbReference>
<keyword evidence="4" id="KW-1003">Cell membrane</keyword>
<dbReference type="GO" id="GO:0008237">
    <property type="term" value="F:metallopeptidase activity"/>
    <property type="evidence" value="ECO:0007669"/>
    <property type="project" value="UniProtKB-KW"/>
</dbReference>
<evidence type="ECO:0000256" key="11">
    <source>
        <dbReference type="ARBA" id="ARBA00023049"/>
    </source>
</evidence>
<evidence type="ECO:0000256" key="4">
    <source>
        <dbReference type="ARBA" id="ARBA00022475"/>
    </source>
</evidence>